<keyword evidence="6" id="KW-0175">Coiled coil</keyword>
<protein>
    <recommendedName>
        <fullName evidence="13">Disease resistance protein RPM1</fullName>
    </recommendedName>
</protein>
<dbReference type="OrthoDB" id="693153at2759"/>
<dbReference type="PRINTS" id="PR00364">
    <property type="entry name" value="DISEASERSIST"/>
</dbReference>
<keyword evidence="12" id="KW-1185">Reference proteome</keyword>
<evidence type="ECO:0008006" key="13">
    <source>
        <dbReference type="Google" id="ProtNLM"/>
    </source>
</evidence>
<feature type="domain" description="NB-ARC" evidence="7">
    <location>
        <begin position="581"/>
        <end position="737"/>
    </location>
</feature>
<gene>
    <name evidence="11" type="ORF">NCGR_LOCUS37761</name>
</gene>
<dbReference type="Gene3D" id="3.40.50.300">
    <property type="entry name" value="P-loop containing nucleotide triphosphate hydrolases"/>
    <property type="match status" value="2"/>
</dbReference>
<accession>A0A811Q4Y0</accession>
<dbReference type="EMBL" id="CAJGYO010000009">
    <property type="protein sequence ID" value="CAD6254154.1"/>
    <property type="molecule type" value="Genomic_DNA"/>
</dbReference>
<dbReference type="InterPro" id="IPR038005">
    <property type="entry name" value="RX-like_CC"/>
</dbReference>
<dbReference type="SUPFAM" id="SSF52540">
    <property type="entry name" value="P-loop containing nucleoside triphosphate hydrolases"/>
    <property type="match status" value="2"/>
</dbReference>
<evidence type="ECO:0000313" key="12">
    <source>
        <dbReference type="Proteomes" id="UP000604825"/>
    </source>
</evidence>
<comment type="caution">
    <text evidence="11">The sequence shown here is derived from an EMBL/GenBank/DDBJ whole genome shotgun (WGS) entry which is preliminary data.</text>
</comment>
<dbReference type="InterPro" id="IPR027417">
    <property type="entry name" value="P-loop_NTPase"/>
</dbReference>
<dbReference type="Proteomes" id="UP000604825">
    <property type="component" value="Unassembled WGS sequence"/>
</dbReference>
<dbReference type="Pfam" id="PF23598">
    <property type="entry name" value="LRR_14"/>
    <property type="match status" value="1"/>
</dbReference>
<dbReference type="InterPro" id="IPR044974">
    <property type="entry name" value="Disease_R_plants"/>
</dbReference>
<feature type="domain" description="Disease resistance R13L4/SHOC-2-like LRR" evidence="10">
    <location>
        <begin position="956"/>
        <end position="1300"/>
    </location>
</feature>
<dbReference type="SUPFAM" id="SSF52047">
    <property type="entry name" value="RNI-like"/>
    <property type="match status" value="1"/>
</dbReference>
<feature type="domain" description="NB-ARC" evidence="7">
    <location>
        <begin position="340"/>
        <end position="502"/>
    </location>
</feature>
<evidence type="ECO:0000259" key="10">
    <source>
        <dbReference type="Pfam" id="PF23598"/>
    </source>
</evidence>
<comment type="similarity">
    <text evidence="1">Belongs to the disease resistance NB-LRR family.</text>
</comment>
<evidence type="ECO:0000259" key="9">
    <source>
        <dbReference type="Pfam" id="PF23559"/>
    </source>
</evidence>
<dbReference type="PANTHER" id="PTHR23155">
    <property type="entry name" value="DISEASE RESISTANCE PROTEIN RP"/>
    <property type="match status" value="1"/>
</dbReference>
<dbReference type="GO" id="GO:0098542">
    <property type="term" value="P:defense response to other organism"/>
    <property type="evidence" value="ECO:0007669"/>
    <property type="project" value="TreeGrafter"/>
</dbReference>
<feature type="domain" description="Disease resistance N-terminal" evidence="8">
    <location>
        <begin position="12"/>
        <end position="88"/>
    </location>
</feature>
<evidence type="ECO:0000259" key="8">
    <source>
        <dbReference type="Pfam" id="PF18052"/>
    </source>
</evidence>
<evidence type="ECO:0000256" key="4">
    <source>
        <dbReference type="ARBA" id="ARBA00022741"/>
    </source>
</evidence>
<evidence type="ECO:0000256" key="1">
    <source>
        <dbReference type="ARBA" id="ARBA00008894"/>
    </source>
</evidence>
<keyword evidence="3" id="KW-0677">Repeat</keyword>
<dbReference type="Pfam" id="PF23559">
    <property type="entry name" value="WHD_DRP"/>
    <property type="match status" value="1"/>
</dbReference>
<dbReference type="Pfam" id="PF00931">
    <property type="entry name" value="NB-ARC"/>
    <property type="match status" value="2"/>
</dbReference>
<dbReference type="Pfam" id="PF18052">
    <property type="entry name" value="Rx_N"/>
    <property type="match status" value="1"/>
</dbReference>
<evidence type="ECO:0000256" key="3">
    <source>
        <dbReference type="ARBA" id="ARBA00022737"/>
    </source>
</evidence>
<dbReference type="GO" id="GO:0043531">
    <property type="term" value="F:ADP binding"/>
    <property type="evidence" value="ECO:0007669"/>
    <property type="project" value="InterPro"/>
</dbReference>
<dbReference type="InterPro" id="IPR002182">
    <property type="entry name" value="NB-ARC"/>
</dbReference>
<sequence>MADLAVSLAKSVVEGAVTKALAAIEEEGALRQSTQNDLAFITGEFQMMQSFLNVADEERVRNSVVRTWVRQVRDLAYNVEDCIEYVIHLDKAPDWYCRCIPRFIRPQLPLDKAVAEIKLLKGRVEEVSLRNMRYNLISDSGSKPVTQQQLVPSGASVGATTFAMLNKARDTTKMQRGLGDLTKLLITKKPGGDLGVISVWAAGGNAADTTPIIREAYGEPEICGSFGCRGWAKLTHPFSPHEFQRSLLIQFHTKPCIQNETDEYVNILQRLEAASEGELVHDFMKIMKQERYLVVLENISSMVDWDTGPQGDDRYRSKKTKLQGGLGDLTKLLITKKPGGDLGVMSLWAAGGNADTIPVVREAYGEPEICENFVCRGWAKLMHPFNPLEFQRSLLIQFHKNSCLQKKLSVDVDTLNRLEALPEDKLIQELKKKMKGRYLVVLENISTVVDWNTVRAYLPDRKNNSWIIISTTQSEIARLFVGDPWQALEHKQFSAEYSLCFLREDPQGNDRDKNKQIIMVIPNHNEASSSTNEVRHKGGYALYARIPTSKNNADMWMDRFPLVGVRKSQMEDLRGYIANARMKGFAVVSVWGIAGVGKSALVRNLYYDTMRSGNRMFTMYGWVDVSHPFNLANFAWSLLSELQSDSPHQNGITNPIQECHQLLENHRCLVVIDGLESTEEWDLIRHSLVSTHPRSTIIVITTEASIGTHCCANREEAMYNVKSLEDDEALVLFKKEVRIFPDPSALGNSEGPELRKLISKCGGLPKLIVAVADFLAPMSVSWMNSAVNLSDRFMHDMETKPEFDNLRGLFGWMHSYFRTCPYYLKPCILYLSIFPQGQSIRRRRLVRRWIAEGYSRGTSSQSAEENGEKFFLMLLDLSIIQQAPHSVTTADTRMVLCKVNGFFREYIISRQKDEELVFELEGRCTLTSQRTGRHLVIKDSWDRDKIVFSSIDFSRLRSLTVFGEWKPFFINETMRVLRVLDLENATGVTYKYLGQMLKVLPRLKFLSLRGRREICCLPSSFAGLRQLETLDVRGTSIVTLLPSITKLTKLQYIRAGTAKEASVPCSHLSWLPSCCRGPVGGVQVPAGIEKLTALHTLGAVNIGFSGGKAILKELKKLTQLHKLEVTGVNKKNSNEFCSAISDHVHLESLSVWLSMGNNEHFSEDMFPTQAQAKPLEKLQSLKLYGPIRSVPAWIKDLPKLTKLELELEVTMSVQVEVNNVLGVLGEIKELRILRLCAKPLQDGDGNLDFRVLVDGVHDRCYRKVKILEISCSSNLTVTFGSHAMENLELLIGTCSVGSALKFAELKTLSVGKLKEVRYLGSLDNTHKAGMENQLNKHRMKPVLIHVHPDGH</sequence>
<name>A0A811Q4Y0_9POAL</name>
<keyword evidence="2" id="KW-0433">Leucine-rich repeat</keyword>
<keyword evidence="4" id="KW-0547">Nucleotide-binding</keyword>
<evidence type="ECO:0000256" key="2">
    <source>
        <dbReference type="ARBA" id="ARBA00022614"/>
    </source>
</evidence>
<evidence type="ECO:0000256" key="5">
    <source>
        <dbReference type="ARBA" id="ARBA00022821"/>
    </source>
</evidence>
<organism evidence="11 12">
    <name type="scientific">Miscanthus lutarioriparius</name>
    <dbReference type="NCBI Taxonomy" id="422564"/>
    <lineage>
        <taxon>Eukaryota</taxon>
        <taxon>Viridiplantae</taxon>
        <taxon>Streptophyta</taxon>
        <taxon>Embryophyta</taxon>
        <taxon>Tracheophyta</taxon>
        <taxon>Spermatophyta</taxon>
        <taxon>Magnoliopsida</taxon>
        <taxon>Liliopsida</taxon>
        <taxon>Poales</taxon>
        <taxon>Poaceae</taxon>
        <taxon>PACMAD clade</taxon>
        <taxon>Panicoideae</taxon>
        <taxon>Andropogonodae</taxon>
        <taxon>Andropogoneae</taxon>
        <taxon>Saccharinae</taxon>
        <taxon>Miscanthus</taxon>
    </lineage>
</organism>
<dbReference type="Gene3D" id="3.80.10.10">
    <property type="entry name" value="Ribonuclease Inhibitor"/>
    <property type="match status" value="1"/>
</dbReference>
<dbReference type="InterPro" id="IPR055414">
    <property type="entry name" value="LRR_R13L4/SHOC2-like"/>
</dbReference>
<keyword evidence="5" id="KW-0611">Plant defense</keyword>
<dbReference type="PANTHER" id="PTHR23155:SF1135">
    <property type="entry name" value="OS08G0246300 PROTEIN"/>
    <property type="match status" value="1"/>
</dbReference>
<feature type="domain" description="Disease resistance protein winged helix" evidence="9">
    <location>
        <begin position="833"/>
        <end position="887"/>
    </location>
</feature>
<dbReference type="CDD" id="cd14798">
    <property type="entry name" value="RX-CC_like"/>
    <property type="match status" value="1"/>
</dbReference>
<proteinExistence type="inferred from homology"/>
<reference evidence="11" key="1">
    <citation type="submission" date="2020-10" db="EMBL/GenBank/DDBJ databases">
        <authorList>
            <person name="Han B."/>
            <person name="Lu T."/>
            <person name="Zhao Q."/>
            <person name="Huang X."/>
            <person name="Zhao Y."/>
        </authorList>
    </citation>
    <scope>NUCLEOTIDE SEQUENCE</scope>
</reference>
<dbReference type="InterPro" id="IPR058922">
    <property type="entry name" value="WHD_DRP"/>
</dbReference>
<evidence type="ECO:0000256" key="6">
    <source>
        <dbReference type="ARBA" id="ARBA00023054"/>
    </source>
</evidence>
<evidence type="ECO:0000313" key="11">
    <source>
        <dbReference type="EMBL" id="CAD6254154.1"/>
    </source>
</evidence>
<dbReference type="InterPro" id="IPR041118">
    <property type="entry name" value="Rx_N"/>
</dbReference>
<dbReference type="InterPro" id="IPR032675">
    <property type="entry name" value="LRR_dom_sf"/>
</dbReference>
<dbReference type="Gene3D" id="1.20.5.4130">
    <property type="match status" value="1"/>
</dbReference>
<evidence type="ECO:0000259" key="7">
    <source>
        <dbReference type="Pfam" id="PF00931"/>
    </source>
</evidence>